<reference evidence="3 4" key="1">
    <citation type="submission" date="2013-11" db="EMBL/GenBank/DDBJ databases">
        <title>Whole genome shotgun sequence of Vibrio halioticoli NBRC 102217.</title>
        <authorList>
            <person name="Isaki S."/>
            <person name="Kimura A."/>
            <person name="Ohji S."/>
            <person name="Hosoyama A."/>
            <person name="Fujita N."/>
            <person name="Hashimoto M."/>
            <person name="Hosoyama Y."/>
            <person name="Yamazoe A."/>
        </authorList>
    </citation>
    <scope>NUCLEOTIDE SEQUENCE [LARGE SCALE GENOMIC DNA]</scope>
    <source>
        <strain evidence="3 4">NBRC 102217</strain>
    </source>
</reference>
<dbReference type="PANTHER" id="PTHR40940">
    <property type="entry name" value="PROTEIN BATD-RELATED"/>
    <property type="match status" value="1"/>
</dbReference>
<evidence type="ECO:0000313" key="4">
    <source>
        <dbReference type="Proteomes" id="UP000017800"/>
    </source>
</evidence>
<feature type="transmembrane region" description="Helical" evidence="1">
    <location>
        <begin position="310"/>
        <end position="331"/>
    </location>
</feature>
<dbReference type="InterPro" id="IPR025738">
    <property type="entry name" value="BatD"/>
</dbReference>
<sequence>MANKCLNIVLIVLLCLLAMNGYAQSHDNKSAPPQPNIQLKSWLQKQGDTANAPHTELQAQVNQPITLFVEVSTPRWFTAGTQVSLPEIANVIVQKPSQLAVNYAEKRAGSTWSVQLWEIHLYPQQEGHFVVPLVRVQAQVSVQSRGNVQREMYTQPLKFNAQLPTGLLTQSSAWINSPQVEVTQKWQQSSAELKAGDAITRTVTVTADNTLAMLLPPIFNRKHDLAPDHYQLYSQPIKLLDAQHRHQFQAQRTEQQVYVLQHGGEVMLPEHSILWWNSRTQKLEKLQVEARTFKVAHTLTSWMNYYKNSIAILLLFLIAFSMLIIAMRRFYKTRPQPLFWQFLQVLYRGDTGEIRAALYAHLRRCSSELQMSKLSSASQWQIVANQIQTQPISFVQGWLVWCKIALMRRCTIGQIGLQKALPELDNINRRY</sequence>
<name>V5HGS9_9VIBR</name>
<keyword evidence="1" id="KW-0812">Transmembrane</keyword>
<evidence type="ECO:0008006" key="5">
    <source>
        <dbReference type="Google" id="ProtNLM"/>
    </source>
</evidence>
<dbReference type="AlphaFoldDB" id="V5HGS9"/>
<evidence type="ECO:0000256" key="1">
    <source>
        <dbReference type="SAM" id="Phobius"/>
    </source>
</evidence>
<keyword evidence="4" id="KW-1185">Reference proteome</keyword>
<keyword evidence="1" id="KW-0472">Membrane</keyword>
<dbReference type="EMBL" id="BAUJ01000008">
    <property type="protein sequence ID" value="GAD88645.1"/>
    <property type="molecule type" value="Genomic_DNA"/>
</dbReference>
<protein>
    <recommendedName>
        <fullName evidence="5">BatD protein</fullName>
    </recommendedName>
</protein>
<organism evidence="3 4">
    <name type="scientific">Vibrio halioticoli NBRC 102217</name>
    <dbReference type="NCBI Taxonomy" id="1219072"/>
    <lineage>
        <taxon>Bacteria</taxon>
        <taxon>Pseudomonadati</taxon>
        <taxon>Pseudomonadota</taxon>
        <taxon>Gammaproteobacteria</taxon>
        <taxon>Vibrionales</taxon>
        <taxon>Vibrionaceae</taxon>
        <taxon>Vibrio</taxon>
    </lineage>
</organism>
<feature type="chain" id="PRO_5004737989" description="BatD protein" evidence="2">
    <location>
        <begin position="26"/>
        <end position="431"/>
    </location>
</feature>
<proteinExistence type="predicted"/>
<dbReference type="Proteomes" id="UP000017800">
    <property type="component" value="Unassembled WGS sequence"/>
</dbReference>
<gene>
    <name evidence="3" type="ORF">VHA01S_008_00410</name>
</gene>
<keyword evidence="1" id="KW-1133">Transmembrane helix</keyword>
<keyword evidence="2" id="KW-0732">Signal</keyword>
<evidence type="ECO:0000313" key="3">
    <source>
        <dbReference type="EMBL" id="GAD88645.1"/>
    </source>
</evidence>
<comment type="caution">
    <text evidence="3">The sequence shown here is derived from an EMBL/GenBank/DDBJ whole genome shotgun (WGS) entry which is preliminary data.</text>
</comment>
<accession>V5HGS9</accession>
<dbReference type="eggNOG" id="ENOG502Z8JG">
    <property type="taxonomic scope" value="Bacteria"/>
</dbReference>
<evidence type="ECO:0000256" key="2">
    <source>
        <dbReference type="SAM" id="SignalP"/>
    </source>
</evidence>
<dbReference type="PANTHER" id="PTHR40940:SF1">
    <property type="entry name" value="PROTEIN BATD"/>
    <property type="match status" value="1"/>
</dbReference>
<feature type="signal peptide" evidence="2">
    <location>
        <begin position="1"/>
        <end position="25"/>
    </location>
</feature>